<reference evidence="3 4" key="1">
    <citation type="submission" date="2024-02" db="EMBL/GenBank/DDBJ databases">
        <title>de novo genome assembly of Solanum bulbocastanum strain 11H21.</title>
        <authorList>
            <person name="Hosaka A.J."/>
        </authorList>
    </citation>
    <scope>NUCLEOTIDE SEQUENCE [LARGE SCALE GENOMIC DNA]</scope>
    <source>
        <tissue evidence="3">Young leaves</tissue>
    </source>
</reference>
<protein>
    <recommendedName>
        <fullName evidence="2">RRM domain-containing protein</fullName>
    </recommendedName>
</protein>
<dbReference type="PROSITE" id="PS50102">
    <property type="entry name" value="RRM"/>
    <property type="match status" value="1"/>
</dbReference>
<evidence type="ECO:0000256" key="1">
    <source>
        <dbReference type="PROSITE-ProRule" id="PRU00176"/>
    </source>
</evidence>
<dbReference type="InterPro" id="IPR035979">
    <property type="entry name" value="RBD_domain_sf"/>
</dbReference>
<dbReference type="SMART" id="SM00360">
    <property type="entry name" value="RRM"/>
    <property type="match status" value="1"/>
</dbReference>
<dbReference type="EMBL" id="JBANQN010000012">
    <property type="protein sequence ID" value="KAK6774004.1"/>
    <property type="molecule type" value="Genomic_DNA"/>
</dbReference>
<evidence type="ECO:0000313" key="4">
    <source>
        <dbReference type="Proteomes" id="UP001371456"/>
    </source>
</evidence>
<evidence type="ECO:0000313" key="3">
    <source>
        <dbReference type="EMBL" id="KAK6774004.1"/>
    </source>
</evidence>
<keyword evidence="4" id="KW-1185">Reference proteome</keyword>
<dbReference type="InterPro" id="IPR000504">
    <property type="entry name" value="RRM_dom"/>
</dbReference>
<dbReference type="InterPro" id="IPR012677">
    <property type="entry name" value="Nucleotide-bd_a/b_plait_sf"/>
</dbReference>
<dbReference type="AlphaFoldDB" id="A0AAN8STW1"/>
<dbReference type="SUPFAM" id="SSF54928">
    <property type="entry name" value="RNA-binding domain, RBD"/>
    <property type="match status" value="1"/>
</dbReference>
<dbReference type="Pfam" id="PF00076">
    <property type="entry name" value="RRM_1"/>
    <property type="match status" value="1"/>
</dbReference>
<comment type="caution">
    <text evidence="3">The sequence shown here is derived from an EMBL/GenBank/DDBJ whole genome shotgun (WGS) entry which is preliminary data.</text>
</comment>
<proteinExistence type="predicted"/>
<feature type="domain" description="RRM" evidence="2">
    <location>
        <begin position="1"/>
        <end position="74"/>
    </location>
</feature>
<evidence type="ECO:0000259" key="2">
    <source>
        <dbReference type="PROSITE" id="PS50102"/>
    </source>
</evidence>
<organism evidence="3 4">
    <name type="scientific">Solanum bulbocastanum</name>
    <name type="common">Wild potato</name>
    <dbReference type="NCBI Taxonomy" id="147425"/>
    <lineage>
        <taxon>Eukaryota</taxon>
        <taxon>Viridiplantae</taxon>
        <taxon>Streptophyta</taxon>
        <taxon>Embryophyta</taxon>
        <taxon>Tracheophyta</taxon>
        <taxon>Spermatophyta</taxon>
        <taxon>Magnoliopsida</taxon>
        <taxon>eudicotyledons</taxon>
        <taxon>Gunneridae</taxon>
        <taxon>Pentapetalae</taxon>
        <taxon>asterids</taxon>
        <taxon>lamiids</taxon>
        <taxon>Solanales</taxon>
        <taxon>Solanaceae</taxon>
        <taxon>Solanoideae</taxon>
        <taxon>Solaneae</taxon>
        <taxon>Solanum</taxon>
    </lineage>
</organism>
<keyword evidence="1" id="KW-0694">RNA-binding</keyword>
<gene>
    <name evidence="3" type="ORF">RDI58_029243</name>
</gene>
<sequence>MYVGNINSQVTKPLVQEVFYSTRSPLDGYKLIRKDKSSYGLVDYFDHRSAALAIVSLNGRQLFGQCIKVTYATLFVCFSVYMTSRSDARMMWDQKECTEAMLA</sequence>
<dbReference type="Gene3D" id="3.30.70.330">
    <property type="match status" value="1"/>
</dbReference>
<dbReference type="Proteomes" id="UP001371456">
    <property type="component" value="Unassembled WGS sequence"/>
</dbReference>
<dbReference type="GO" id="GO:0003723">
    <property type="term" value="F:RNA binding"/>
    <property type="evidence" value="ECO:0007669"/>
    <property type="project" value="UniProtKB-UniRule"/>
</dbReference>
<name>A0AAN8STW1_SOLBU</name>
<accession>A0AAN8STW1</accession>